<organism evidence="1 2">
    <name type="scientific">Sagittula marina</name>
    <dbReference type="NCBI Taxonomy" id="943940"/>
    <lineage>
        <taxon>Bacteria</taxon>
        <taxon>Pseudomonadati</taxon>
        <taxon>Pseudomonadota</taxon>
        <taxon>Alphaproteobacteria</taxon>
        <taxon>Rhodobacterales</taxon>
        <taxon>Roseobacteraceae</taxon>
        <taxon>Sagittula</taxon>
    </lineage>
</organism>
<accession>A0A7W6DP12</accession>
<dbReference type="AlphaFoldDB" id="A0A7W6DP12"/>
<sequence>MADTISVDDVMNHAERAAAEVLGKPSDLGDYKIGVWREFGTVGIWIKDPNWEKFEPREMLEVSDKITKIMGPVAREAQPEVKVIRGGITMGYFPVDKEFMAHFK</sequence>
<dbReference type="RefSeq" id="WP_183967169.1">
    <property type="nucleotide sequence ID" value="NZ_BAABBZ010000006.1"/>
</dbReference>
<dbReference type="Proteomes" id="UP000541426">
    <property type="component" value="Unassembled WGS sequence"/>
</dbReference>
<gene>
    <name evidence="1" type="ORF">GGQ68_002963</name>
</gene>
<name>A0A7W6DP12_9RHOB</name>
<evidence type="ECO:0000313" key="1">
    <source>
        <dbReference type="EMBL" id="MBB3986620.1"/>
    </source>
</evidence>
<comment type="caution">
    <text evidence="1">The sequence shown here is derived from an EMBL/GenBank/DDBJ whole genome shotgun (WGS) entry which is preliminary data.</text>
</comment>
<evidence type="ECO:0000313" key="2">
    <source>
        <dbReference type="Proteomes" id="UP000541426"/>
    </source>
</evidence>
<keyword evidence="2" id="KW-1185">Reference proteome</keyword>
<proteinExistence type="predicted"/>
<dbReference type="EMBL" id="JACIEJ010000007">
    <property type="protein sequence ID" value="MBB3986620.1"/>
    <property type="molecule type" value="Genomic_DNA"/>
</dbReference>
<protein>
    <submittedName>
        <fullName evidence="1">Uncharacterized protein</fullName>
    </submittedName>
</protein>
<reference evidence="1 2" key="1">
    <citation type="submission" date="2020-08" db="EMBL/GenBank/DDBJ databases">
        <title>Genomic Encyclopedia of Type Strains, Phase IV (KMG-IV): sequencing the most valuable type-strain genomes for metagenomic binning, comparative biology and taxonomic classification.</title>
        <authorList>
            <person name="Goeker M."/>
        </authorList>
    </citation>
    <scope>NUCLEOTIDE SEQUENCE [LARGE SCALE GENOMIC DNA]</scope>
    <source>
        <strain evidence="1 2">DSM 102235</strain>
    </source>
</reference>